<comment type="caution">
    <text evidence="1">The sequence shown here is derived from an EMBL/GenBank/DDBJ whole genome shotgun (WGS) entry which is preliminary data.</text>
</comment>
<reference evidence="1 2" key="1">
    <citation type="submission" date="2019-11" db="EMBL/GenBank/DDBJ databases">
        <title>Using colonization assays and comparative genomics to discover symbiosis behaviors and factors in Vibrio fischeri.</title>
        <authorList>
            <person name="Bongrand C."/>
            <person name="Moriano-Gutierrez S."/>
            <person name="Arevalo P."/>
            <person name="Mcfall-Ngai M."/>
            <person name="Visick K."/>
            <person name="Polz M.F."/>
            <person name="Ruby E.G."/>
        </authorList>
    </citation>
    <scope>NUCLEOTIDE SEQUENCE [LARGE SCALE GENOMIC DNA]</scope>
    <source>
        <strain evidence="2">emors.3.2</strain>
    </source>
</reference>
<dbReference type="AlphaFoldDB" id="A0A6N3Z4Y0"/>
<evidence type="ECO:0000313" key="2">
    <source>
        <dbReference type="Proteomes" id="UP000435323"/>
    </source>
</evidence>
<dbReference type="RefSeq" id="WP_155658439.1">
    <property type="nucleotide sequence ID" value="NZ_JAJVEE010000011.1"/>
</dbReference>
<protein>
    <submittedName>
        <fullName evidence="1">Uncharacterized protein</fullName>
    </submittedName>
</protein>
<name>A0A6N3Z4Y0_ALIFS</name>
<gene>
    <name evidence="1" type="ORF">GNP77_09905</name>
</gene>
<accession>A0A6N3Z4Y0</accession>
<proteinExistence type="predicted"/>
<sequence>MERYHAQDPSQAHKQIYTLTCNHLKKAYEENDVTVYDLRNSLLNKQPVQAKTTKIPKSSFSITSQAVLANTKDQHLLFECLLFDGTHTLSFKYLLYRLTFGRPIDYPIQINTDLNTIQDFVNKI</sequence>
<evidence type="ECO:0000313" key="1">
    <source>
        <dbReference type="EMBL" id="MUK45690.1"/>
    </source>
</evidence>
<dbReference type="Proteomes" id="UP000435323">
    <property type="component" value="Unassembled WGS sequence"/>
</dbReference>
<dbReference type="EMBL" id="WOBO01000010">
    <property type="protein sequence ID" value="MUK45690.1"/>
    <property type="molecule type" value="Genomic_DNA"/>
</dbReference>
<organism evidence="1 2">
    <name type="scientific">Aliivibrio fischeri</name>
    <name type="common">Vibrio fischeri</name>
    <dbReference type="NCBI Taxonomy" id="668"/>
    <lineage>
        <taxon>Bacteria</taxon>
        <taxon>Pseudomonadati</taxon>
        <taxon>Pseudomonadota</taxon>
        <taxon>Gammaproteobacteria</taxon>
        <taxon>Vibrionales</taxon>
        <taxon>Vibrionaceae</taxon>
        <taxon>Aliivibrio</taxon>
    </lineage>
</organism>